<keyword evidence="7" id="KW-0805">Transcription regulation</keyword>
<sequence length="816" mass="91631">MSCWETFQELEVGQRNKILLELQEIYGGSFEFDATIYLMQWLEQQAWEDAMKSNIEGTNIIKAKQLMDDVIVQLNEQKKKLENFASIAVSDIHNVLMAKKIQEVIQQLEAKYGNDPVKLYEYFYGVVIKLRELVQVATNIPDGMTTLDSDDMEMEESVPPDPHAELRKQLEELVKDSQKHDVLLKEIEQLKEQYVIKFQEVTARIAHMEAQKNQITNMSNMNEKDKKQRLEKLKVESEKLQQQLSRLGEELSIAKRLGFIECLCNHLKKLSEIEKSIFEEIAEWKHLQQRSLCGYPCPPPLDKLQEICETLAELLWKLFQQASQLDNLFRQAFQGNEVELKRMENVKTSARNLLQWFLVKTFIIERQPPQVLKKETKFGTVVRHLLGDKLNIPINPPEVSVSLISEKQAQSLHSGGRNKSNGTPSSNPVLNCKKTLEFNQVTRKLVAEFKNLSLTKATRQGGKNKEAVTEEKSALYFTSQITLGKEQFNIFVMSVPVVVTVHGNQQCDAEATVFWENAFSEKERKPFDVPDQIEWPRFSDALNKRWTLSNGRELSLDCITYLGAKLFPGKLEGGMDSALVTKQMLNRDHINGRTFSFWKWFYGALDVVCKRLVDEWRDGHVAGFVSKVDAHKVLESCTPGTFMLRFSDSELGGVSVAYVQLMENDNIAAEGSSGYHPTVLATRLAGHMVGRSPMHPGSQDSTMETLSSSSFPISGFSDMSLGLYPGSPASPASPQSVVSSVLETELGLGNQEIVGDFGHLAPDLALSSVFLSGLNQGADGVSPGPASYLSAMVAAMGDDPSFAEILLSEDLNATQP</sequence>
<dbReference type="SUPFAM" id="SSF55550">
    <property type="entry name" value="SH2 domain"/>
    <property type="match status" value="1"/>
</dbReference>
<evidence type="ECO:0000256" key="6">
    <source>
        <dbReference type="ARBA" id="ARBA00022999"/>
    </source>
</evidence>
<evidence type="ECO:0000259" key="14">
    <source>
        <dbReference type="PROSITE" id="PS50001"/>
    </source>
</evidence>
<comment type="caution">
    <text evidence="15">The sequence shown here is derived from an EMBL/GenBank/DDBJ whole genome shotgun (WGS) entry which is preliminary data.</text>
</comment>
<reference evidence="15" key="2">
    <citation type="journal article" date="2023" name="Science">
        <title>Genomic signatures of disease resistance in endangered staghorn corals.</title>
        <authorList>
            <person name="Vollmer S.V."/>
            <person name="Selwyn J.D."/>
            <person name="Despard B.A."/>
            <person name="Roesel C.L."/>
        </authorList>
    </citation>
    <scope>NUCLEOTIDE SEQUENCE</scope>
    <source>
        <strain evidence="15">K2</strain>
    </source>
</reference>
<evidence type="ECO:0000256" key="8">
    <source>
        <dbReference type="ARBA" id="ARBA00023125"/>
    </source>
</evidence>
<evidence type="ECO:0000256" key="7">
    <source>
        <dbReference type="ARBA" id="ARBA00023015"/>
    </source>
</evidence>
<dbReference type="InterPro" id="IPR015988">
    <property type="entry name" value="STAT_TF_CC"/>
</dbReference>
<dbReference type="Proteomes" id="UP001249851">
    <property type="component" value="Unassembled WGS sequence"/>
</dbReference>
<dbReference type="Pfam" id="PF02865">
    <property type="entry name" value="STAT_int"/>
    <property type="match status" value="1"/>
</dbReference>
<dbReference type="SUPFAM" id="SSF49417">
    <property type="entry name" value="p53-like transcription factors"/>
    <property type="match status" value="1"/>
</dbReference>
<dbReference type="InterPro" id="IPR036535">
    <property type="entry name" value="STAT_N_sf"/>
</dbReference>
<dbReference type="GO" id="GO:0007165">
    <property type="term" value="P:signal transduction"/>
    <property type="evidence" value="ECO:0007669"/>
    <property type="project" value="InterPro"/>
</dbReference>
<dbReference type="GO" id="GO:0005737">
    <property type="term" value="C:cytoplasm"/>
    <property type="evidence" value="ECO:0007669"/>
    <property type="project" value="UniProtKB-SubCell"/>
</dbReference>
<dbReference type="InterPro" id="IPR000980">
    <property type="entry name" value="SH2"/>
</dbReference>
<dbReference type="GO" id="GO:0005634">
    <property type="term" value="C:nucleus"/>
    <property type="evidence" value="ECO:0007669"/>
    <property type="project" value="UniProtKB-SubCell"/>
</dbReference>
<keyword evidence="16" id="KW-1185">Reference proteome</keyword>
<dbReference type="PANTHER" id="PTHR11801">
    <property type="entry name" value="SIGNAL TRANSDUCER AND ACTIVATOR OF TRANSCRIPTION"/>
    <property type="match status" value="1"/>
</dbReference>
<comment type="similarity">
    <text evidence="3">Belongs to the transcription factor STAT family.</text>
</comment>
<dbReference type="InterPro" id="IPR013801">
    <property type="entry name" value="STAT_TF_DNA-bd"/>
</dbReference>
<dbReference type="Pfam" id="PF21354">
    <property type="entry name" value="STAT_linker"/>
    <property type="match status" value="1"/>
</dbReference>
<dbReference type="InterPro" id="IPR001217">
    <property type="entry name" value="STAT"/>
</dbReference>
<dbReference type="EMBL" id="JARQWQ010000028">
    <property type="protein sequence ID" value="KAK2562479.1"/>
    <property type="molecule type" value="Genomic_DNA"/>
</dbReference>
<organism evidence="15 16">
    <name type="scientific">Acropora cervicornis</name>
    <name type="common">Staghorn coral</name>
    <dbReference type="NCBI Taxonomy" id="6130"/>
    <lineage>
        <taxon>Eukaryota</taxon>
        <taxon>Metazoa</taxon>
        <taxon>Cnidaria</taxon>
        <taxon>Anthozoa</taxon>
        <taxon>Hexacorallia</taxon>
        <taxon>Scleractinia</taxon>
        <taxon>Astrocoeniina</taxon>
        <taxon>Acroporidae</taxon>
        <taxon>Acropora</taxon>
    </lineage>
</organism>
<evidence type="ECO:0000256" key="13">
    <source>
        <dbReference type="SAM" id="Coils"/>
    </source>
</evidence>
<dbReference type="Gene3D" id="1.20.1050.20">
    <property type="entry name" value="STAT transcription factor, all-alpha domain"/>
    <property type="match status" value="1"/>
</dbReference>
<keyword evidence="10" id="KW-0804">Transcription</keyword>
<comment type="subcellular location">
    <subcellularLocation>
        <location evidence="2">Cytoplasm</location>
    </subcellularLocation>
    <subcellularLocation>
        <location evidence="1">Nucleus</location>
    </subcellularLocation>
</comment>
<dbReference type="InterPro" id="IPR036860">
    <property type="entry name" value="SH2_dom_sf"/>
</dbReference>
<dbReference type="SUPFAM" id="SSF47655">
    <property type="entry name" value="STAT"/>
    <property type="match status" value="1"/>
</dbReference>
<dbReference type="GO" id="GO:0003677">
    <property type="term" value="F:DNA binding"/>
    <property type="evidence" value="ECO:0007669"/>
    <property type="project" value="UniProtKB-KW"/>
</dbReference>
<dbReference type="PROSITE" id="PS50001">
    <property type="entry name" value="SH2"/>
    <property type="match status" value="1"/>
</dbReference>
<reference evidence="15" key="1">
    <citation type="journal article" date="2023" name="G3 (Bethesda)">
        <title>Whole genome assembly and annotation of the endangered Caribbean coral Acropora cervicornis.</title>
        <authorList>
            <person name="Selwyn J.D."/>
            <person name="Vollmer S.V."/>
        </authorList>
    </citation>
    <scope>NUCLEOTIDE SEQUENCE</scope>
    <source>
        <strain evidence="15">K2</strain>
    </source>
</reference>
<dbReference type="SUPFAM" id="SSF48092">
    <property type="entry name" value="Transcription factor STAT-4 N-domain"/>
    <property type="match status" value="1"/>
</dbReference>
<dbReference type="Pfam" id="PF01017">
    <property type="entry name" value="STAT_alpha"/>
    <property type="match status" value="1"/>
</dbReference>
<evidence type="ECO:0000256" key="9">
    <source>
        <dbReference type="ARBA" id="ARBA00023159"/>
    </source>
</evidence>
<evidence type="ECO:0000313" key="15">
    <source>
        <dbReference type="EMBL" id="KAK2562479.1"/>
    </source>
</evidence>
<name>A0AAD9QJT5_ACRCE</name>
<dbReference type="Gene3D" id="3.30.505.10">
    <property type="entry name" value="SH2 domain"/>
    <property type="match status" value="1"/>
</dbReference>
<dbReference type="Gene3D" id="1.10.532.10">
    <property type="entry name" value="STAT transcription factor, N-terminal domain"/>
    <property type="match status" value="1"/>
</dbReference>
<evidence type="ECO:0000256" key="1">
    <source>
        <dbReference type="ARBA" id="ARBA00004123"/>
    </source>
</evidence>
<keyword evidence="13" id="KW-0175">Coiled coil</keyword>
<dbReference type="InterPro" id="IPR013799">
    <property type="entry name" value="STAT_TF_prot_interaction"/>
</dbReference>
<dbReference type="Gene3D" id="2.60.40.630">
    <property type="entry name" value="STAT transcription factor, DNA-binding domain"/>
    <property type="match status" value="1"/>
</dbReference>
<protein>
    <submittedName>
        <fullName evidence="15">Signal transducer and activator of transcription 5B</fullName>
    </submittedName>
</protein>
<evidence type="ECO:0000256" key="11">
    <source>
        <dbReference type="ARBA" id="ARBA00023242"/>
    </source>
</evidence>
<dbReference type="SMART" id="SM00964">
    <property type="entry name" value="STAT_int"/>
    <property type="match status" value="1"/>
</dbReference>
<evidence type="ECO:0000256" key="10">
    <source>
        <dbReference type="ARBA" id="ARBA00023163"/>
    </source>
</evidence>
<dbReference type="Gene3D" id="1.10.238.10">
    <property type="entry name" value="EF-hand"/>
    <property type="match status" value="1"/>
</dbReference>
<evidence type="ECO:0000256" key="4">
    <source>
        <dbReference type="ARBA" id="ARBA00022490"/>
    </source>
</evidence>
<keyword evidence="6 12" id="KW-0727">SH2 domain</keyword>
<dbReference type="AlphaFoldDB" id="A0AAD9QJT5"/>
<evidence type="ECO:0000256" key="2">
    <source>
        <dbReference type="ARBA" id="ARBA00004496"/>
    </source>
</evidence>
<dbReference type="InterPro" id="IPR013800">
    <property type="entry name" value="STAT_TF_alpha"/>
</dbReference>
<evidence type="ECO:0000256" key="3">
    <source>
        <dbReference type="ARBA" id="ARBA00005586"/>
    </source>
</evidence>
<dbReference type="InterPro" id="IPR048988">
    <property type="entry name" value="STAT_linker"/>
</dbReference>
<dbReference type="GO" id="GO:0003700">
    <property type="term" value="F:DNA-binding transcription factor activity"/>
    <property type="evidence" value="ECO:0007669"/>
    <property type="project" value="InterPro"/>
</dbReference>
<keyword evidence="5" id="KW-0597">Phosphoprotein</keyword>
<evidence type="ECO:0000256" key="5">
    <source>
        <dbReference type="ARBA" id="ARBA00022553"/>
    </source>
</evidence>
<keyword evidence="9" id="KW-0010">Activator</keyword>
<gene>
    <name evidence="15" type="ORF">P5673_014143</name>
</gene>
<dbReference type="InterPro" id="IPR008967">
    <property type="entry name" value="p53-like_TF_DNA-bd_sf"/>
</dbReference>
<evidence type="ECO:0000313" key="16">
    <source>
        <dbReference type="Proteomes" id="UP001249851"/>
    </source>
</evidence>
<proteinExistence type="inferred from homology"/>
<keyword evidence="11" id="KW-0539">Nucleus</keyword>
<evidence type="ECO:0000256" key="12">
    <source>
        <dbReference type="PROSITE-ProRule" id="PRU00191"/>
    </source>
</evidence>
<accession>A0AAD9QJT5</accession>
<dbReference type="Pfam" id="PF02864">
    <property type="entry name" value="STAT_bind"/>
    <property type="match status" value="1"/>
</dbReference>
<keyword evidence="4" id="KW-0963">Cytoplasm</keyword>
<dbReference type="InterPro" id="IPR012345">
    <property type="entry name" value="STAT_TF_DNA-bd_N"/>
</dbReference>
<feature type="domain" description="SH2" evidence="14">
    <location>
        <begin position="600"/>
        <end position="658"/>
    </location>
</feature>
<keyword evidence="8" id="KW-0238">DNA-binding</keyword>
<dbReference type="CDD" id="cd14801">
    <property type="entry name" value="STAT_DBD"/>
    <property type="match status" value="1"/>
</dbReference>
<feature type="coiled-coil region" evidence="13">
    <location>
        <begin position="173"/>
        <end position="257"/>
    </location>
</feature>